<dbReference type="AlphaFoldDB" id="X1ED84"/>
<accession>X1ED84</accession>
<protein>
    <submittedName>
        <fullName evidence="1">Uncharacterized protein</fullName>
    </submittedName>
</protein>
<reference evidence="1" key="1">
    <citation type="journal article" date="2014" name="Front. Microbiol.">
        <title>High frequency of phylogenetically diverse reductive dehalogenase-homologous genes in deep subseafloor sedimentary metagenomes.</title>
        <authorList>
            <person name="Kawai M."/>
            <person name="Futagami T."/>
            <person name="Toyoda A."/>
            <person name="Takaki Y."/>
            <person name="Nishi S."/>
            <person name="Hori S."/>
            <person name="Arai W."/>
            <person name="Tsubouchi T."/>
            <person name="Morono Y."/>
            <person name="Uchiyama I."/>
            <person name="Ito T."/>
            <person name="Fujiyama A."/>
            <person name="Inagaki F."/>
            <person name="Takami H."/>
        </authorList>
    </citation>
    <scope>NUCLEOTIDE SEQUENCE</scope>
    <source>
        <strain evidence="1">Expedition CK06-06</strain>
    </source>
</reference>
<dbReference type="EMBL" id="BARU01001516">
    <property type="protein sequence ID" value="GAH31261.1"/>
    <property type="molecule type" value="Genomic_DNA"/>
</dbReference>
<organism evidence="1">
    <name type="scientific">marine sediment metagenome</name>
    <dbReference type="NCBI Taxonomy" id="412755"/>
    <lineage>
        <taxon>unclassified sequences</taxon>
        <taxon>metagenomes</taxon>
        <taxon>ecological metagenomes</taxon>
    </lineage>
</organism>
<comment type="caution">
    <text evidence="1">The sequence shown here is derived from an EMBL/GenBank/DDBJ whole genome shotgun (WGS) entry which is preliminary data.</text>
</comment>
<gene>
    <name evidence="1" type="ORF">S03H2_03949</name>
</gene>
<sequence>MLELQTKPQFSVVIPPKLLQEGYLVHFSSDWPSTHEAIREKTFRVDAVNQVPYDLSYILPTGLLGTLYRDVDFSNGSGAFQESIYPENQSTLFEVLLGFKPGNFISHWYIPAAKTVHNLEYAQMYPDLTNVKRKYLGARQPKDSPYDDPRIKLYFVKDLAPLIMRLYVLPGVAFEKIVVGLTVNKCLMREIEAPTEDQLLKAKVIRYYDYLRW</sequence>
<evidence type="ECO:0000313" key="1">
    <source>
        <dbReference type="EMBL" id="GAH31261.1"/>
    </source>
</evidence>
<proteinExistence type="predicted"/>
<name>X1ED84_9ZZZZ</name>